<organism evidence="1 2">
    <name type="scientific">Rhododendron molle</name>
    <name type="common">Chinese azalea</name>
    <name type="synonym">Azalea mollis</name>
    <dbReference type="NCBI Taxonomy" id="49168"/>
    <lineage>
        <taxon>Eukaryota</taxon>
        <taxon>Viridiplantae</taxon>
        <taxon>Streptophyta</taxon>
        <taxon>Embryophyta</taxon>
        <taxon>Tracheophyta</taxon>
        <taxon>Spermatophyta</taxon>
        <taxon>Magnoliopsida</taxon>
        <taxon>eudicotyledons</taxon>
        <taxon>Gunneridae</taxon>
        <taxon>Pentapetalae</taxon>
        <taxon>asterids</taxon>
        <taxon>Ericales</taxon>
        <taxon>Ericaceae</taxon>
        <taxon>Ericoideae</taxon>
        <taxon>Rhodoreae</taxon>
        <taxon>Rhododendron</taxon>
    </lineage>
</organism>
<proteinExistence type="predicted"/>
<evidence type="ECO:0000313" key="2">
    <source>
        <dbReference type="Proteomes" id="UP001062846"/>
    </source>
</evidence>
<dbReference type="Proteomes" id="UP001062846">
    <property type="component" value="Chromosome 11"/>
</dbReference>
<gene>
    <name evidence="1" type="ORF">RHMOL_Rhmol11G0113400</name>
</gene>
<keyword evidence="2" id="KW-1185">Reference proteome</keyword>
<sequence>MTPIVNSNYDDNAITNSAQKIKFLYSYRGKILPRPTDGKLRYVGGHTRVLSVDRSVTFADVLVTITSDGELVNLIEEYNRFSLSTNKDLKITAVLFPPKSLKKISPPPSTVSSLDFSSVVIKPPSVAGSWHLNSSRAFGIPAGVRKDGGKVRY</sequence>
<evidence type="ECO:0000313" key="1">
    <source>
        <dbReference type="EMBL" id="KAI8531128.1"/>
    </source>
</evidence>
<comment type="caution">
    <text evidence="1">The sequence shown here is derived from an EMBL/GenBank/DDBJ whole genome shotgun (WGS) entry which is preliminary data.</text>
</comment>
<protein>
    <submittedName>
        <fullName evidence="1">Uncharacterized protein</fullName>
    </submittedName>
</protein>
<name>A0ACC0LSJ2_RHOML</name>
<reference evidence="1" key="1">
    <citation type="submission" date="2022-02" db="EMBL/GenBank/DDBJ databases">
        <title>Plant Genome Project.</title>
        <authorList>
            <person name="Zhang R.-G."/>
        </authorList>
    </citation>
    <scope>NUCLEOTIDE SEQUENCE</scope>
    <source>
        <strain evidence="1">AT1</strain>
    </source>
</reference>
<dbReference type="EMBL" id="CM046398">
    <property type="protein sequence ID" value="KAI8531128.1"/>
    <property type="molecule type" value="Genomic_DNA"/>
</dbReference>
<accession>A0ACC0LSJ2</accession>